<dbReference type="AlphaFoldDB" id="A0AA85JBF2"/>
<dbReference type="WBParaSite" id="TREG1_143180.1">
    <property type="protein sequence ID" value="TREG1_143180.1"/>
    <property type="gene ID" value="TREG1_143180"/>
</dbReference>
<evidence type="ECO:0000313" key="1">
    <source>
        <dbReference type="Proteomes" id="UP000050795"/>
    </source>
</evidence>
<keyword evidence="1" id="KW-1185">Reference proteome</keyword>
<reference evidence="2" key="2">
    <citation type="submission" date="2023-11" db="UniProtKB">
        <authorList>
            <consortium name="WormBaseParasite"/>
        </authorList>
    </citation>
    <scope>IDENTIFICATION</scope>
</reference>
<organism evidence="1 2">
    <name type="scientific">Trichobilharzia regenti</name>
    <name type="common">Nasal bird schistosome</name>
    <dbReference type="NCBI Taxonomy" id="157069"/>
    <lineage>
        <taxon>Eukaryota</taxon>
        <taxon>Metazoa</taxon>
        <taxon>Spiralia</taxon>
        <taxon>Lophotrochozoa</taxon>
        <taxon>Platyhelminthes</taxon>
        <taxon>Trematoda</taxon>
        <taxon>Digenea</taxon>
        <taxon>Strigeidida</taxon>
        <taxon>Schistosomatoidea</taxon>
        <taxon>Schistosomatidae</taxon>
        <taxon>Trichobilharzia</taxon>
    </lineage>
</organism>
<dbReference type="Proteomes" id="UP000050795">
    <property type="component" value="Unassembled WGS sequence"/>
</dbReference>
<protein>
    <submittedName>
        <fullName evidence="2">Uncharacterized protein</fullName>
    </submittedName>
</protein>
<evidence type="ECO:0000313" key="2">
    <source>
        <dbReference type="WBParaSite" id="TREG1_143180.1"/>
    </source>
</evidence>
<accession>A0AA85JBF2</accession>
<reference evidence="1" key="1">
    <citation type="submission" date="2022-06" db="EMBL/GenBank/DDBJ databases">
        <authorList>
            <person name="Berger JAMES D."/>
            <person name="Berger JAMES D."/>
        </authorList>
    </citation>
    <scope>NUCLEOTIDE SEQUENCE [LARGE SCALE GENOMIC DNA]</scope>
</reference>
<proteinExistence type="predicted"/>
<name>A0AA85JBF2_TRIRE</name>
<sequence length="77" mass="8851">KTDNHPSVCKSFNTTDFLREYVYSAACVIGERHLLEVERAFIALNDKGRQAHLSRKMGFNCTTSDIHRAPNYSSKFR</sequence>